<sequence length="60" mass="6985">QKKDIVDVLSDNCIENDIWTKDIFAEDIHDDVFAKDVFSDDISTESSEFDEDESKKELEE</sequence>
<protein>
    <submittedName>
        <fullName evidence="1">7420_t:CDS:1</fullName>
    </submittedName>
</protein>
<accession>A0A9N9C667</accession>
<reference evidence="1" key="1">
    <citation type="submission" date="2021-06" db="EMBL/GenBank/DDBJ databases">
        <authorList>
            <person name="Kallberg Y."/>
            <person name="Tangrot J."/>
            <person name="Rosling A."/>
        </authorList>
    </citation>
    <scope>NUCLEOTIDE SEQUENCE</scope>
    <source>
        <strain evidence="1">IN212</strain>
    </source>
</reference>
<dbReference type="AlphaFoldDB" id="A0A9N9C667"/>
<gene>
    <name evidence="1" type="ORF">RFULGI_LOCUS6274</name>
</gene>
<feature type="non-terminal residue" evidence="1">
    <location>
        <position position="1"/>
    </location>
</feature>
<comment type="caution">
    <text evidence="1">The sequence shown here is derived from an EMBL/GenBank/DDBJ whole genome shotgun (WGS) entry which is preliminary data.</text>
</comment>
<evidence type="ECO:0000313" key="2">
    <source>
        <dbReference type="Proteomes" id="UP000789396"/>
    </source>
</evidence>
<organism evidence="1 2">
    <name type="scientific">Racocetra fulgida</name>
    <dbReference type="NCBI Taxonomy" id="60492"/>
    <lineage>
        <taxon>Eukaryota</taxon>
        <taxon>Fungi</taxon>
        <taxon>Fungi incertae sedis</taxon>
        <taxon>Mucoromycota</taxon>
        <taxon>Glomeromycotina</taxon>
        <taxon>Glomeromycetes</taxon>
        <taxon>Diversisporales</taxon>
        <taxon>Gigasporaceae</taxon>
        <taxon>Racocetra</taxon>
    </lineage>
</organism>
<dbReference type="Proteomes" id="UP000789396">
    <property type="component" value="Unassembled WGS sequence"/>
</dbReference>
<dbReference type="OrthoDB" id="10475719at2759"/>
<keyword evidence="2" id="KW-1185">Reference proteome</keyword>
<evidence type="ECO:0000313" key="1">
    <source>
        <dbReference type="EMBL" id="CAG8592161.1"/>
    </source>
</evidence>
<proteinExistence type="predicted"/>
<name>A0A9N9C667_9GLOM</name>
<dbReference type="EMBL" id="CAJVPZ010007920">
    <property type="protein sequence ID" value="CAG8592161.1"/>
    <property type="molecule type" value="Genomic_DNA"/>
</dbReference>